<name>X1KRX9_9ZZZZ</name>
<evidence type="ECO:0000256" key="2">
    <source>
        <dbReference type="ARBA" id="ARBA00023027"/>
    </source>
</evidence>
<feature type="non-terminal residue" evidence="4">
    <location>
        <position position="206"/>
    </location>
</feature>
<keyword evidence="2" id="KW-0520">NAD</keyword>
<feature type="domain" description="Lactate/malate dehydrogenase N-terminal" evidence="3">
    <location>
        <begin position="14"/>
        <end position="152"/>
    </location>
</feature>
<comment type="caution">
    <text evidence="4">The sequence shown here is derived from an EMBL/GenBank/DDBJ whole genome shotgun (WGS) entry which is preliminary data.</text>
</comment>
<dbReference type="FunFam" id="3.40.50.720:FF:000018">
    <property type="entry name" value="Malate dehydrogenase"/>
    <property type="match status" value="1"/>
</dbReference>
<sequence length="206" mass="21946">MVSSGVRLISNLSKISIIGAGHVGATCAQRIVEKGYADVVLVDIIQGLPQGKALDILESAPILNFNSRLSGTNDYQATANSDVVIITSGIGRKPGMNRTELLLTNRQIITEVTHNVVNYSPNCIIIMVTNPVEAMTHLAIQVSQFPRNRVLGLSGVLDTARLRTFIAAELNVPIAAVSACVLGQHGRNMVVIPRLSTVNGVPITKT</sequence>
<dbReference type="GO" id="GO:0004459">
    <property type="term" value="F:L-lactate dehydrogenase (NAD+) activity"/>
    <property type="evidence" value="ECO:0007669"/>
    <property type="project" value="TreeGrafter"/>
</dbReference>
<accession>X1KRX9</accession>
<organism evidence="4">
    <name type="scientific">marine sediment metagenome</name>
    <dbReference type="NCBI Taxonomy" id="412755"/>
    <lineage>
        <taxon>unclassified sequences</taxon>
        <taxon>metagenomes</taxon>
        <taxon>ecological metagenomes</taxon>
    </lineage>
</organism>
<dbReference type="SUPFAM" id="SSF51735">
    <property type="entry name" value="NAD(P)-binding Rossmann-fold domains"/>
    <property type="match status" value="1"/>
</dbReference>
<reference evidence="4" key="1">
    <citation type="journal article" date="2014" name="Front. Microbiol.">
        <title>High frequency of phylogenetically diverse reductive dehalogenase-homologous genes in deep subseafloor sedimentary metagenomes.</title>
        <authorList>
            <person name="Kawai M."/>
            <person name="Futagami T."/>
            <person name="Toyoda A."/>
            <person name="Takaki Y."/>
            <person name="Nishi S."/>
            <person name="Hori S."/>
            <person name="Arai W."/>
            <person name="Tsubouchi T."/>
            <person name="Morono Y."/>
            <person name="Uchiyama I."/>
            <person name="Ito T."/>
            <person name="Fujiyama A."/>
            <person name="Inagaki F."/>
            <person name="Takami H."/>
        </authorList>
    </citation>
    <scope>NUCLEOTIDE SEQUENCE</scope>
    <source>
        <strain evidence="4">Expedition CK06-06</strain>
    </source>
</reference>
<gene>
    <name evidence="4" type="ORF">S03H2_63419</name>
</gene>
<dbReference type="InterPro" id="IPR001557">
    <property type="entry name" value="L-lactate/malate_DH"/>
</dbReference>
<protein>
    <recommendedName>
        <fullName evidence="3">Lactate/malate dehydrogenase N-terminal domain-containing protein</fullName>
    </recommendedName>
</protein>
<dbReference type="Gene3D" id="3.40.50.720">
    <property type="entry name" value="NAD(P)-binding Rossmann-like Domain"/>
    <property type="match status" value="1"/>
</dbReference>
<dbReference type="GO" id="GO:0006089">
    <property type="term" value="P:lactate metabolic process"/>
    <property type="evidence" value="ECO:0007669"/>
    <property type="project" value="TreeGrafter"/>
</dbReference>
<keyword evidence="1" id="KW-0560">Oxidoreductase</keyword>
<dbReference type="Gene3D" id="3.90.110.10">
    <property type="entry name" value="Lactate dehydrogenase/glycoside hydrolase, family 4, C-terminal"/>
    <property type="match status" value="1"/>
</dbReference>
<dbReference type="SUPFAM" id="SSF56327">
    <property type="entry name" value="LDH C-terminal domain-like"/>
    <property type="match status" value="1"/>
</dbReference>
<dbReference type="PANTHER" id="PTHR43128:SF16">
    <property type="entry name" value="L-LACTATE DEHYDROGENASE"/>
    <property type="match status" value="1"/>
</dbReference>
<dbReference type="PRINTS" id="PR00086">
    <property type="entry name" value="LLDHDRGNASE"/>
</dbReference>
<dbReference type="EMBL" id="BARU01041093">
    <property type="protein sequence ID" value="GAH84753.1"/>
    <property type="molecule type" value="Genomic_DNA"/>
</dbReference>
<dbReference type="InterPro" id="IPR001236">
    <property type="entry name" value="Lactate/malate_DH_N"/>
</dbReference>
<dbReference type="AlphaFoldDB" id="X1KRX9"/>
<evidence type="ECO:0000259" key="3">
    <source>
        <dbReference type="Pfam" id="PF00056"/>
    </source>
</evidence>
<dbReference type="InterPro" id="IPR015955">
    <property type="entry name" value="Lactate_DH/Glyco_Ohase_4_C"/>
</dbReference>
<evidence type="ECO:0000256" key="1">
    <source>
        <dbReference type="ARBA" id="ARBA00023002"/>
    </source>
</evidence>
<dbReference type="PANTHER" id="PTHR43128">
    <property type="entry name" value="L-2-HYDROXYCARBOXYLATE DEHYDROGENASE (NAD(P)(+))"/>
    <property type="match status" value="1"/>
</dbReference>
<dbReference type="Pfam" id="PF00056">
    <property type="entry name" value="Ldh_1_N"/>
    <property type="match status" value="1"/>
</dbReference>
<evidence type="ECO:0000313" key="4">
    <source>
        <dbReference type="EMBL" id="GAH84753.1"/>
    </source>
</evidence>
<dbReference type="InterPro" id="IPR036291">
    <property type="entry name" value="NAD(P)-bd_dom_sf"/>
</dbReference>
<proteinExistence type="predicted"/>